<sequence length="53" mass="5353">MPSGWAAPAYRMAVCAVMPNSRIAGTGPHVMAALRNAAIGGNPDKALALFGVT</sequence>
<dbReference type="RefSeq" id="WP_345138092.1">
    <property type="nucleotide sequence ID" value="NZ_BAABAT010000044.1"/>
</dbReference>
<organism evidence="1 2">
    <name type="scientific">Dactylosporangium darangshiense</name>
    <dbReference type="NCBI Taxonomy" id="579108"/>
    <lineage>
        <taxon>Bacteria</taxon>
        <taxon>Bacillati</taxon>
        <taxon>Actinomycetota</taxon>
        <taxon>Actinomycetes</taxon>
        <taxon>Micromonosporales</taxon>
        <taxon>Micromonosporaceae</taxon>
        <taxon>Dactylosporangium</taxon>
    </lineage>
</organism>
<evidence type="ECO:0000313" key="2">
    <source>
        <dbReference type="Proteomes" id="UP001500620"/>
    </source>
</evidence>
<dbReference type="Proteomes" id="UP001500620">
    <property type="component" value="Unassembled WGS sequence"/>
</dbReference>
<reference evidence="2" key="1">
    <citation type="journal article" date="2019" name="Int. J. Syst. Evol. Microbiol.">
        <title>The Global Catalogue of Microorganisms (GCM) 10K type strain sequencing project: providing services to taxonomists for standard genome sequencing and annotation.</title>
        <authorList>
            <consortium name="The Broad Institute Genomics Platform"/>
            <consortium name="The Broad Institute Genome Sequencing Center for Infectious Disease"/>
            <person name="Wu L."/>
            <person name="Ma J."/>
        </authorList>
    </citation>
    <scope>NUCLEOTIDE SEQUENCE [LARGE SCALE GENOMIC DNA]</scope>
    <source>
        <strain evidence="2">JCM 17441</strain>
    </source>
</reference>
<evidence type="ECO:0000313" key="1">
    <source>
        <dbReference type="EMBL" id="GAA4261185.1"/>
    </source>
</evidence>
<protein>
    <submittedName>
        <fullName evidence="1">Uncharacterized protein</fullName>
    </submittedName>
</protein>
<accession>A0ABP8DPN3</accession>
<name>A0ABP8DPN3_9ACTN</name>
<dbReference type="EMBL" id="BAABAT010000044">
    <property type="protein sequence ID" value="GAA4261185.1"/>
    <property type="molecule type" value="Genomic_DNA"/>
</dbReference>
<comment type="caution">
    <text evidence="1">The sequence shown here is derived from an EMBL/GenBank/DDBJ whole genome shotgun (WGS) entry which is preliminary data.</text>
</comment>
<keyword evidence="2" id="KW-1185">Reference proteome</keyword>
<proteinExistence type="predicted"/>
<gene>
    <name evidence="1" type="ORF">GCM10022255_092840</name>
</gene>